<dbReference type="InterPro" id="IPR036259">
    <property type="entry name" value="MFS_trans_sf"/>
</dbReference>
<dbReference type="EMBL" id="PFAP01000045">
    <property type="protein sequence ID" value="PIR93663.1"/>
    <property type="molecule type" value="Genomic_DNA"/>
</dbReference>
<evidence type="ECO:0000313" key="6">
    <source>
        <dbReference type="EMBL" id="PIR93663.1"/>
    </source>
</evidence>
<proteinExistence type="predicted"/>
<keyword evidence="2 4" id="KW-1133">Transmembrane helix</keyword>
<keyword evidence="3 4" id="KW-0472">Membrane</keyword>
<feature type="transmembrane region" description="Helical" evidence="4">
    <location>
        <begin position="37"/>
        <end position="61"/>
    </location>
</feature>
<sequence>MDQIKKIYLASFLKNQTYFVPIIIIFFQNLGLSYSEIFWIFTIGSVFSFLIEIPTGIFADLYGKRKSIIFSKFIIFLAFVAFGLSFNFLTLLAANLLYELGKSFRSGSETAYVYDYLAGHEDSPSYTTVKANQKFYARLSESIGTAVGGLIAVRFGFNWAFLIAAIPAFINYLQTLTWDRIKENGEKFSLVGRFKFAGDSFREIYRQKVLLRIIINIILFSSVFFALDKFIQPYMVEAGVPLELFGFIYSGFLLLVAFVVRYVSKLEDKFGGMAVVNYLTLISFLPLLILGLGYSSIIGIILFFFVLMVANIRSPIENSVFHEHVGSKNRATMGSILELFKSSAKLIVLPITGYLADFYSMRFAILILCFVILFNGTIFWLVKKK</sequence>
<organism evidence="6 7">
    <name type="scientific">Candidatus Falkowbacteria bacterium CG10_big_fil_rev_8_21_14_0_10_39_11</name>
    <dbReference type="NCBI Taxonomy" id="1974565"/>
    <lineage>
        <taxon>Bacteria</taxon>
        <taxon>Candidatus Falkowiibacteriota</taxon>
    </lineage>
</organism>
<dbReference type="Pfam" id="PF07690">
    <property type="entry name" value="MFS_1"/>
    <property type="match status" value="1"/>
</dbReference>
<evidence type="ECO:0000259" key="5">
    <source>
        <dbReference type="PROSITE" id="PS50850"/>
    </source>
</evidence>
<evidence type="ECO:0000256" key="1">
    <source>
        <dbReference type="ARBA" id="ARBA00022692"/>
    </source>
</evidence>
<comment type="caution">
    <text evidence="6">The sequence shown here is derived from an EMBL/GenBank/DDBJ whole genome shotgun (WGS) entry which is preliminary data.</text>
</comment>
<dbReference type="Gene3D" id="1.20.1250.20">
    <property type="entry name" value="MFS general substrate transporter like domains"/>
    <property type="match status" value="1"/>
</dbReference>
<dbReference type="Proteomes" id="UP000229901">
    <property type="component" value="Unassembled WGS sequence"/>
</dbReference>
<feature type="transmembrane region" description="Helical" evidence="4">
    <location>
        <begin position="209"/>
        <end position="227"/>
    </location>
</feature>
<name>A0A2H0V3L2_9BACT</name>
<accession>A0A2H0V3L2</accession>
<keyword evidence="1 4" id="KW-0812">Transmembrane</keyword>
<evidence type="ECO:0000256" key="2">
    <source>
        <dbReference type="ARBA" id="ARBA00022989"/>
    </source>
</evidence>
<protein>
    <recommendedName>
        <fullName evidence="5">Major facilitator superfamily (MFS) profile domain-containing protein</fullName>
    </recommendedName>
</protein>
<dbReference type="GO" id="GO:0022857">
    <property type="term" value="F:transmembrane transporter activity"/>
    <property type="evidence" value="ECO:0007669"/>
    <property type="project" value="InterPro"/>
</dbReference>
<dbReference type="InterPro" id="IPR020846">
    <property type="entry name" value="MFS_dom"/>
</dbReference>
<feature type="transmembrane region" description="Helical" evidence="4">
    <location>
        <begin position="151"/>
        <end position="173"/>
    </location>
</feature>
<dbReference type="InterPro" id="IPR011701">
    <property type="entry name" value="MFS"/>
</dbReference>
<dbReference type="PANTHER" id="PTHR23530:SF1">
    <property type="entry name" value="PERMEASE, MAJOR FACILITATOR SUPERFAMILY-RELATED"/>
    <property type="match status" value="1"/>
</dbReference>
<feature type="transmembrane region" description="Helical" evidence="4">
    <location>
        <begin position="73"/>
        <end position="98"/>
    </location>
</feature>
<feature type="transmembrane region" description="Helical" evidence="4">
    <location>
        <begin position="12"/>
        <end position="31"/>
    </location>
</feature>
<feature type="transmembrane region" description="Helical" evidence="4">
    <location>
        <begin position="247"/>
        <end position="264"/>
    </location>
</feature>
<reference evidence="7" key="1">
    <citation type="submission" date="2017-09" db="EMBL/GenBank/DDBJ databases">
        <title>Depth-based differentiation of microbial function through sediment-hosted aquifers and enrichment of novel symbionts in the deep terrestrial subsurface.</title>
        <authorList>
            <person name="Probst A.J."/>
            <person name="Ladd B."/>
            <person name="Jarett J.K."/>
            <person name="Geller-Mcgrath D.E."/>
            <person name="Sieber C.M.K."/>
            <person name="Emerson J.B."/>
            <person name="Anantharaman K."/>
            <person name="Thomas B.C."/>
            <person name="Malmstrom R."/>
            <person name="Stieglmeier M."/>
            <person name="Klingl A."/>
            <person name="Woyke T."/>
            <person name="Ryan C.M."/>
            <person name="Banfield J.F."/>
        </authorList>
    </citation>
    <scope>NUCLEOTIDE SEQUENCE [LARGE SCALE GENOMIC DNA]</scope>
</reference>
<dbReference type="AlphaFoldDB" id="A0A2H0V3L2"/>
<evidence type="ECO:0000256" key="4">
    <source>
        <dbReference type="SAM" id="Phobius"/>
    </source>
</evidence>
<dbReference type="InterPro" id="IPR053160">
    <property type="entry name" value="MFS_DHA3_Transporter"/>
</dbReference>
<feature type="transmembrane region" description="Helical" evidence="4">
    <location>
        <begin position="363"/>
        <end position="382"/>
    </location>
</feature>
<gene>
    <name evidence="6" type="ORF">COT97_05320</name>
</gene>
<dbReference type="PROSITE" id="PS50850">
    <property type="entry name" value="MFS"/>
    <property type="match status" value="1"/>
</dbReference>
<evidence type="ECO:0000256" key="3">
    <source>
        <dbReference type="ARBA" id="ARBA00023136"/>
    </source>
</evidence>
<feature type="transmembrane region" description="Helical" evidence="4">
    <location>
        <begin position="276"/>
        <end position="309"/>
    </location>
</feature>
<dbReference type="SUPFAM" id="SSF103473">
    <property type="entry name" value="MFS general substrate transporter"/>
    <property type="match status" value="1"/>
</dbReference>
<feature type="domain" description="Major facilitator superfamily (MFS) profile" evidence="5">
    <location>
        <begin position="1"/>
        <end position="385"/>
    </location>
</feature>
<evidence type="ECO:0000313" key="7">
    <source>
        <dbReference type="Proteomes" id="UP000229901"/>
    </source>
</evidence>
<dbReference type="PANTHER" id="PTHR23530">
    <property type="entry name" value="TRANSPORT PROTEIN-RELATED"/>
    <property type="match status" value="1"/>
</dbReference>